<organism evidence="15 16">
    <name type="scientific">Salix brachista</name>
    <dbReference type="NCBI Taxonomy" id="2182728"/>
    <lineage>
        <taxon>Eukaryota</taxon>
        <taxon>Viridiplantae</taxon>
        <taxon>Streptophyta</taxon>
        <taxon>Embryophyta</taxon>
        <taxon>Tracheophyta</taxon>
        <taxon>Spermatophyta</taxon>
        <taxon>Magnoliopsida</taxon>
        <taxon>eudicotyledons</taxon>
        <taxon>Gunneridae</taxon>
        <taxon>Pentapetalae</taxon>
        <taxon>rosids</taxon>
        <taxon>fabids</taxon>
        <taxon>Malpighiales</taxon>
        <taxon>Salicaceae</taxon>
        <taxon>Saliceae</taxon>
        <taxon>Salix</taxon>
    </lineage>
</organism>
<evidence type="ECO:0000256" key="6">
    <source>
        <dbReference type="ARBA" id="ARBA00022679"/>
    </source>
</evidence>
<reference evidence="16" key="1">
    <citation type="journal article" date="2019" name="Gigascience">
        <title>De novo genome assembly of the endangered Acer yangbiense, a plant species with extremely small populations endemic to Yunnan Province, China.</title>
        <authorList>
            <person name="Yang J."/>
            <person name="Wariss H.M."/>
            <person name="Tao L."/>
            <person name="Zhang R."/>
            <person name="Yun Q."/>
            <person name="Hollingsworth P."/>
            <person name="Dao Z."/>
            <person name="Luo G."/>
            <person name="Guo H."/>
            <person name="Ma Y."/>
            <person name="Sun W."/>
        </authorList>
    </citation>
    <scope>NUCLEOTIDE SEQUENCE [LARGE SCALE GENOMIC DNA]</scope>
    <source>
        <strain evidence="16">cv. br00</strain>
    </source>
</reference>
<dbReference type="InterPro" id="IPR003613">
    <property type="entry name" value="Ubox_domain"/>
</dbReference>
<dbReference type="SMART" id="SM00220">
    <property type="entry name" value="S_TKc"/>
    <property type="match status" value="1"/>
</dbReference>
<dbReference type="PROSITE" id="PS00108">
    <property type="entry name" value="PROTEIN_KINASE_ST"/>
    <property type="match status" value="1"/>
</dbReference>
<evidence type="ECO:0000256" key="4">
    <source>
        <dbReference type="ARBA" id="ARBA00012483"/>
    </source>
</evidence>
<evidence type="ECO:0000256" key="5">
    <source>
        <dbReference type="ARBA" id="ARBA00022527"/>
    </source>
</evidence>
<dbReference type="InterPro" id="IPR011009">
    <property type="entry name" value="Kinase-like_dom_sf"/>
</dbReference>
<dbReference type="Gene3D" id="3.30.40.10">
    <property type="entry name" value="Zinc/RING finger domain, C3HC4 (zinc finger)"/>
    <property type="match status" value="1"/>
</dbReference>
<comment type="catalytic activity">
    <reaction evidence="1">
        <text>S-ubiquitinyl-[E2 ubiquitin-conjugating enzyme]-L-cysteine + [acceptor protein]-L-lysine = [E2 ubiquitin-conjugating enzyme]-L-cysteine + N(6)-ubiquitinyl-[acceptor protein]-L-lysine.</text>
        <dbReference type="EC" id="2.3.2.27"/>
    </reaction>
</comment>
<proteinExistence type="predicted"/>
<dbReference type="GO" id="GO:0005524">
    <property type="term" value="F:ATP binding"/>
    <property type="evidence" value="ECO:0007669"/>
    <property type="project" value="UniProtKB-UniRule"/>
</dbReference>
<evidence type="ECO:0000256" key="11">
    <source>
        <dbReference type="PROSITE-ProRule" id="PRU10141"/>
    </source>
</evidence>
<dbReference type="InterPro" id="IPR017441">
    <property type="entry name" value="Protein_kinase_ATP_BS"/>
</dbReference>
<dbReference type="GO" id="GO:0016567">
    <property type="term" value="P:protein ubiquitination"/>
    <property type="evidence" value="ECO:0007669"/>
    <property type="project" value="UniProtKB-UniPathway"/>
</dbReference>
<dbReference type="EC" id="2.3.2.27" evidence="4"/>
<dbReference type="PROSITE" id="PS51698">
    <property type="entry name" value="U_BOX"/>
    <property type="match status" value="1"/>
</dbReference>
<dbReference type="InterPro" id="IPR051348">
    <property type="entry name" value="U-box_ubiquitin_ligases"/>
</dbReference>
<evidence type="ECO:0000256" key="10">
    <source>
        <dbReference type="ARBA" id="ARBA00022840"/>
    </source>
</evidence>
<dbReference type="InterPro" id="IPR000719">
    <property type="entry name" value="Prot_kinase_dom"/>
</dbReference>
<feature type="domain" description="U-box" evidence="14">
    <location>
        <begin position="724"/>
        <end position="795"/>
    </location>
</feature>
<name>A0A5N5NNS9_9ROSI</name>
<protein>
    <recommendedName>
        <fullName evidence="4">RING-type E3 ubiquitin transferase</fullName>
        <ecNumber evidence="4">2.3.2.27</ecNumber>
    </recommendedName>
</protein>
<keyword evidence="6" id="KW-0808">Transferase</keyword>
<dbReference type="InterPro" id="IPR008271">
    <property type="entry name" value="Ser/Thr_kinase_AS"/>
</dbReference>
<dbReference type="CDD" id="cd01989">
    <property type="entry name" value="USP_STK_Ubox_N"/>
    <property type="match status" value="1"/>
</dbReference>
<dbReference type="SUPFAM" id="SSF57850">
    <property type="entry name" value="RING/U-box"/>
    <property type="match status" value="1"/>
</dbReference>
<dbReference type="Gene3D" id="3.30.200.20">
    <property type="entry name" value="Phosphorylase Kinase, domain 1"/>
    <property type="match status" value="1"/>
</dbReference>
<sequence>MLALQLGVSPTHGVLDGMSDMPHTRDVARATVGARLTRKLLGNSLYAHKGILLEYQLIPLCSCNFRPGDNLVGKDVGESKSTLLWAIQNFSMKKVCLVHVHQPAKIIPLIGGNFPVSRLEQDELRDFQELERKIMHKVLDDYIPLCHQAAVLAEKLCIEKDDIGKGIVELMYQHAIKKLVMGAAADRHYSEGMMDLQSRKAKYVQQCAPSSCQIWFICQGHLIQTGTSTDAFADQDPVTLQRSGEITGLELELCEIPDTEEGCDLHSPDALEQNTVEQLYSLLNRSMEEAEKFKREAFEESLIRREAEKASIKALRKAQVLGNLYAAELRHRKETEEALVKEKQEHRKTKDQRDEASLVSIDQRLLRETDFSRFDSKIKELDDKIVAYVEQCKEYEKERDELVKELSGKRAEDASGMHFHQLLSVFSFSEIQEATHNFDPSVKIGEGGYGDIYKGLLRHTPVAIKMLNPESMQGHAEFKQEVDVLSKLRHPNLVTLIGTCTEVCALIYEYLPNGNLEDRLSCEGNTPPLSWQARICIATELCSALIFLHSSTPTSIVHGDLKPGNVLLDANLSCKLSDFGICRALSPHDNPRNITQYHRTDPKGTFLYLDPHFLATGELSPKSDTYAYGIILLQLLTGRPAFGLVKEIRDAIDEANLISFIDPLAGDWPFVQAKQLARLALKCCQMDRSSRPDLASEVWSVLEPMRDSCGAFSKFLFRSLDCQRPPPYFICPILQEVMQDPHIAADGFTYEAEALRGWLECGHDTSPMTNLELERLELIPNRALRSVIQEWLQQH</sequence>
<keyword evidence="9" id="KW-0833">Ubl conjugation pathway</keyword>
<dbReference type="FunFam" id="3.30.200.20:FF:000039">
    <property type="entry name" value="receptor-like protein kinase FERONIA"/>
    <property type="match status" value="1"/>
</dbReference>
<comment type="caution">
    <text evidence="15">The sequence shown here is derived from an EMBL/GenBank/DDBJ whole genome shotgun (WGS) entry which is preliminary data.</text>
</comment>
<gene>
    <name evidence="15" type="ORF">DKX38_002987</name>
</gene>
<evidence type="ECO:0000313" key="16">
    <source>
        <dbReference type="Proteomes" id="UP000326939"/>
    </source>
</evidence>
<keyword evidence="5" id="KW-0723">Serine/threonine-protein kinase</keyword>
<dbReference type="GO" id="GO:0004674">
    <property type="term" value="F:protein serine/threonine kinase activity"/>
    <property type="evidence" value="ECO:0007669"/>
    <property type="project" value="UniProtKB-KW"/>
</dbReference>
<dbReference type="PANTHER" id="PTHR45647:SF52">
    <property type="entry name" value="PROTEIN KINASE DOMAIN-CONTAINING PROTEIN"/>
    <property type="match status" value="1"/>
</dbReference>
<keyword evidence="7 11" id="KW-0547">Nucleotide-binding</keyword>
<dbReference type="CDD" id="cd16655">
    <property type="entry name" value="RING-Ubox_WDSUB1-like"/>
    <property type="match status" value="1"/>
</dbReference>
<dbReference type="EMBL" id="VDCV01000002">
    <property type="protein sequence ID" value="KAB5569194.1"/>
    <property type="molecule type" value="Genomic_DNA"/>
</dbReference>
<comment type="pathway">
    <text evidence="3">Protein modification; protein ubiquitination.</text>
</comment>
<feature type="domain" description="Protein kinase" evidence="13">
    <location>
        <begin position="438"/>
        <end position="716"/>
    </location>
</feature>
<keyword evidence="8" id="KW-0418">Kinase</keyword>
<dbReference type="SUPFAM" id="SSF56112">
    <property type="entry name" value="Protein kinase-like (PK-like)"/>
    <property type="match status" value="1"/>
</dbReference>
<dbReference type="SMART" id="SM00504">
    <property type="entry name" value="Ubox"/>
    <property type="match status" value="1"/>
</dbReference>
<evidence type="ECO:0000256" key="12">
    <source>
        <dbReference type="SAM" id="Coils"/>
    </source>
</evidence>
<evidence type="ECO:0000256" key="7">
    <source>
        <dbReference type="ARBA" id="ARBA00022741"/>
    </source>
</evidence>
<dbReference type="AlphaFoldDB" id="A0A5N5NNS9"/>
<keyword evidence="10 11" id="KW-0067">ATP-binding</keyword>
<dbReference type="Pfam" id="PF04564">
    <property type="entry name" value="U-box"/>
    <property type="match status" value="1"/>
</dbReference>
<evidence type="ECO:0000256" key="1">
    <source>
        <dbReference type="ARBA" id="ARBA00000900"/>
    </source>
</evidence>
<feature type="coiled-coil region" evidence="12">
    <location>
        <begin position="378"/>
        <end position="412"/>
    </location>
</feature>
<feature type="binding site" evidence="11">
    <location>
        <position position="465"/>
    </location>
    <ligand>
        <name>ATP</name>
        <dbReference type="ChEBI" id="CHEBI:30616"/>
    </ligand>
</feature>
<dbReference type="Pfam" id="PF00069">
    <property type="entry name" value="Pkinase"/>
    <property type="match status" value="1"/>
</dbReference>
<dbReference type="InterPro" id="IPR014729">
    <property type="entry name" value="Rossmann-like_a/b/a_fold"/>
</dbReference>
<dbReference type="Proteomes" id="UP000326939">
    <property type="component" value="Chromosome 2"/>
</dbReference>
<evidence type="ECO:0000259" key="14">
    <source>
        <dbReference type="PROSITE" id="PS51698"/>
    </source>
</evidence>
<comment type="function">
    <text evidence="2">Functions as an E3 ubiquitin ligase.</text>
</comment>
<dbReference type="Gene3D" id="1.10.510.10">
    <property type="entry name" value="Transferase(Phosphotransferase) domain 1"/>
    <property type="match status" value="1"/>
</dbReference>
<keyword evidence="16" id="KW-1185">Reference proteome</keyword>
<dbReference type="InterPro" id="IPR013083">
    <property type="entry name" value="Znf_RING/FYVE/PHD"/>
</dbReference>
<keyword evidence="12" id="KW-0175">Coiled coil</keyword>
<evidence type="ECO:0000256" key="8">
    <source>
        <dbReference type="ARBA" id="ARBA00022777"/>
    </source>
</evidence>
<dbReference type="UniPathway" id="UPA00143"/>
<dbReference type="Gene3D" id="3.40.50.620">
    <property type="entry name" value="HUPs"/>
    <property type="match status" value="1"/>
</dbReference>
<evidence type="ECO:0000256" key="3">
    <source>
        <dbReference type="ARBA" id="ARBA00004906"/>
    </source>
</evidence>
<dbReference type="PROSITE" id="PS00107">
    <property type="entry name" value="PROTEIN_KINASE_ATP"/>
    <property type="match status" value="1"/>
</dbReference>
<evidence type="ECO:0000256" key="2">
    <source>
        <dbReference type="ARBA" id="ARBA00003861"/>
    </source>
</evidence>
<dbReference type="GO" id="GO:0061630">
    <property type="term" value="F:ubiquitin protein ligase activity"/>
    <property type="evidence" value="ECO:0007669"/>
    <property type="project" value="UniProtKB-EC"/>
</dbReference>
<dbReference type="PANTHER" id="PTHR45647">
    <property type="entry name" value="OS02G0152300 PROTEIN"/>
    <property type="match status" value="1"/>
</dbReference>
<accession>A0A5N5NNS9</accession>
<evidence type="ECO:0000259" key="13">
    <source>
        <dbReference type="PROSITE" id="PS50011"/>
    </source>
</evidence>
<evidence type="ECO:0000313" key="15">
    <source>
        <dbReference type="EMBL" id="KAB5569194.1"/>
    </source>
</evidence>
<dbReference type="PROSITE" id="PS50011">
    <property type="entry name" value="PROTEIN_KINASE_DOM"/>
    <property type="match status" value="1"/>
</dbReference>
<evidence type="ECO:0000256" key="9">
    <source>
        <dbReference type="ARBA" id="ARBA00022786"/>
    </source>
</evidence>